<feature type="compositionally biased region" description="Basic and acidic residues" evidence="1">
    <location>
        <begin position="78"/>
        <end position="90"/>
    </location>
</feature>
<feature type="region of interest" description="Disordered" evidence="1">
    <location>
        <begin position="27"/>
        <end position="90"/>
    </location>
</feature>
<sequence length="90" mass="9599">MTQAVSRARAVRRRRLWAAARRAGWKGVLLTPGLGAARGTHDGPSPRAPHDGLSPRAPHDGLSPRAPHDGLSPRAPHRPTDAAPDERNPS</sequence>
<reference evidence="2 3" key="1">
    <citation type="submission" date="2024-10" db="EMBL/GenBank/DDBJ databases">
        <title>The Natural Products Discovery Center: Release of the First 8490 Sequenced Strains for Exploring Actinobacteria Biosynthetic Diversity.</title>
        <authorList>
            <person name="Kalkreuter E."/>
            <person name="Kautsar S.A."/>
            <person name="Yang D."/>
            <person name="Bader C.D."/>
            <person name="Teijaro C.N."/>
            <person name="Fluegel L."/>
            <person name="Davis C.M."/>
            <person name="Simpson J.R."/>
            <person name="Lauterbach L."/>
            <person name="Steele A.D."/>
            <person name="Gui C."/>
            <person name="Meng S."/>
            <person name="Li G."/>
            <person name="Viehrig K."/>
            <person name="Ye F."/>
            <person name="Su P."/>
            <person name="Kiefer A.F."/>
            <person name="Nichols A."/>
            <person name="Cepeda A.J."/>
            <person name="Yan W."/>
            <person name="Fan B."/>
            <person name="Jiang Y."/>
            <person name="Adhikari A."/>
            <person name="Zheng C.-J."/>
            <person name="Schuster L."/>
            <person name="Cowan T.M."/>
            <person name="Smanski M.J."/>
            <person name="Chevrette M.G."/>
            <person name="De Carvalho L.P.S."/>
            <person name="Shen B."/>
        </authorList>
    </citation>
    <scope>NUCLEOTIDE SEQUENCE [LARGE SCALE GENOMIC DNA]</scope>
    <source>
        <strain evidence="2 3">NPDC051599</strain>
    </source>
</reference>
<protein>
    <recommendedName>
        <fullName evidence="4">Secreted protein</fullName>
    </recommendedName>
</protein>
<accession>A0ABW7Y8G4</accession>
<keyword evidence="3" id="KW-1185">Reference proteome</keyword>
<evidence type="ECO:0000256" key="1">
    <source>
        <dbReference type="SAM" id="MobiDB-lite"/>
    </source>
</evidence>
<gene>
    <name evidence="2" type="ORF">ACIA8P_29065</name>
</gene>
<comment type="caution">
    <text evidence="2">The sequence shown here is derived from an EMBL/GenBank/DDBJ whole genome shotgun (WGS) entry which is preliminary data.</text>
</comment>
<name>A0ABW7Y8G4_STRCE</name>
<dbReference type="EMBL" id="JBITDC010000012">
    <property type="protein sequence ID" value="MFI5678669.1"/>
    <property type="molecule type" value="Genomic_DNA"/>
</dbReference>
<dbReference type="Proteomes" id="UP001612415">
    <property type="component" value="Unassembled WGS sequence"/>
</dbReference>
<evidence type="ECO:0008006" key="4">
    <source>
        <dbReference type="Google" id="ProtNLM"/>
    </source>
</evidence>
<evidence type="ECO:0000313" key="2">
    <source>
        <dbReference type="EMBL" id="MFI5678669.1"/>
    </source>
</evidence>
<proteinExistence type="predicted"/>
<dbReference type="RefSeq" id="WP_398659200.1">
    <property type="nucleotide sequence ID" value="NZ_JBITDC010000012.1"/>
</dbReference>
<organism evidence="2 3">
    <name type="scientific">Streptomyces cellulosae</name>
    <dbReference type="NCBI Taxonomy" id="1968"/>
    <lineage>
        <taxon>Bacteria</taxon>
        <taxon>Bacillati</taxon>
        <taxon>Actinomycetota</taxon>
        <taxon>Actinomycetes</taxon>
        <taxon>Kitasatosporales</taxon>
        <taxon>Streptomycetaceae</taxon>
        <taxon>Streptomyces</taxon>
    </lineage>
</organism>
<evidence type="ECO:0000313" key="3">
    <source>
        <dbReference type="Proteomes" id="UP001612415"/>
    </source>
</evidence>